<evidence type="ECO:0000313" key="2">
    <source>
        <dbReference type="EMBL" id="KAK7737873.1"/>
    </source>
</evidence>
<keyword evidence="3" id="KW-1185">Reference proteome</keyword>
<sequence length="439" mass="47827">MGLPLYRAPVESDIKSKLPKDPPTRARSTIRRTRHNINDSTSRPSSTNVQYFARRAGLVPRARARVLSPPTADSPWTPWDNIDLAEADTTSRSATQRPGQTGPFTLSRDNTTQDGSGRREPVLREVITRNGPMSQEVVRYFGEHMARLYAGTSSQGTQDSEATPEGDSQERSSSSLDDELPTSERTESQRPATLAREATTRSRNDRDSRLGVSAELLRHQNERLLSMRRTLRAQEFAAMREARGARRELNGVRARVPMSGVATTHESRFDGLGDRDRSLSPEGDGVWDTLLSSITPDPQPPSVGTSFASTPAPASAGGTSQSTASAASANTSHTSLADGPDGGYTPQETGFAEACESGGDNSDTEGDEDEEAGDNTLRRFGQTYADHTGRDDDDDDDDNDLEVFGGVESMQRIVRNLARRQDIPDEWWAEAGLSRTLSG</sequence>
<reference evidence="2 3" key="1">
    <citation type="journal article" date="2023" name="PLoS ONE">
        <title>Cytospora paraplurivora sp. nov. isolated from orchards with fruit tree decline syndrome in Ontario, Canada.</title>
        <authorList>
            <person name="Ilyukhin E."/>
            <person name="Nguyen H.D.T."/>
            <person name="Castle A.J."/>
            <person name="Ellouze W."/>
        </authorList>
    </citation>
    <scope>NUCLEOTIDE SEQUENCE [LARGE SCALE GENOMIC DNA]</scope>
    <source>
        <strain evidence="2 3">FDS-564</strain>
    </source>
</reference>
<feature type="compositionally biased region" description="Basic and acidic residues" evidence="1">
    <location>
        <begin position="10"/>
        <end position="24"/>
    </location>
</feature>
<feature type="compositionally biased region" description="Basic and acidic residues" evidence="1">
    <location>
        <begin position="265"/>
        <end position="279"/>
    </location>
</feature>
<evidence type="ECO:0000256" key="1">
    <source>
        <dbReference type="SAM" id="MobiDB-lite"/>
    </source>
</evidence>
<feature type="region of interest" description="Disordered" evidence="1">
    <location>
        <begin position="265"/>
        <end position="400"/>
    </location>
</feature>
<feature type="region of interest" description="Disordered" evidence="1">
    <location>
        <begin position="87"/>
        <end position="130"/>
    </location>
</feature>
<feature type="region of interest" description="Disordered" evidence="1">
    <location>
        <begin position="152"/>
        <end position="207"/>
    </location>
</feature>
<feature type="compositionally biased region" description="Polar residues" evidence="1">
    <location>
        <begin position="88"/>
        <end position="115"/>
    </location>
</feature>
<dbReference type="Proteomes" id="UP001320245">
    <property type="component" value="Unassembled WGS sequence"/>
</dbReference>
<accession>A0AAN9YEX3</accession>
<comment type="caution">
    <text evidence="2">The sequence shown here is derived from an EMBL/GenBank/DDBJ whole genome shotgun (WGS) entry which is preliminary data.</text>
</comment>
<name>A0AAN9YEX3_9PEZI</name>
<gene>
    <name evidence="2" type="ORF">SLS53_006250</name>
</gene>
<evidence type="ECO:0000313" key="3">
    <source>
        <dbReference type="Proteomes" id="UP001320245"/>
    </source>
</evidence>
<feature type="region of interest" description="Disordered" evidence="1">
    <location>
        <begin position="1"/>
        <end position="47"/>
    </location>
</feature>
<feature type="compositionally biased region" description="Basic and acidic residues" evidence="1">
    <location>
        <begin position="116"/>
        <end position="127"/>
    </location>
</feature>
<dbReference type="AlphaFoldDB" id="A0AAN9YEX3"/>
<feature type="compositionally biased region" description="Basic and acidic residues" evidence="1">
    <location>
        <begin position="198"/>
        <end position="207"/>
    </location>
</feature>
<feature type="compositionally biased region" description="Acidic residues" evidence="1">
    <location>
        <begin position="362"/>
        <end position="373"/>
    </location>
</feature>
<proteinExistence type="predicted"/>
<feature type="compositionally biased region" description="Polar residues" evidence="1">
    <location>
        <begin position="38"/>
        <end position="47"/>
    </location>
</feature>
<protein>
    <submittedName>
        <fullName evidence="2">Uncharacterized protein</fullName>
    </submittedName>
</protein>
<organism evidence="2 3">
    <name type="scientific">Cytospora paraplurivora</name>
    <dbReference type="NCBI Taxonomy" id="2898453"/>
    <lineage>
        <taxon>Eukaryota</taxon>
        <taxon>Fungi</taxon>
        <taxon>Dikarya</taxon>
        <taxon>Ascomycota</taxon>
        <taxon>Pezizomycotina</taxon>
        <taxon>Sordariomycetes</taxon>
        <taxon>Sordariomycetidae</taxon>
        <taxon>Diaporthales</taxon>
        <taxon>Cytosporaceae</taxon>
        <taxon>Cytospora</taxon>
    </lineage>
</organism>
<feature type="compositionally biased region" description="Polar residues" evidence="1">
    <location>
        <begin position="152"/>
        <end position="161"/>
    </location>
</feature>
<feature type="compositionally biased region" description="Low complexity" evidence="1">
    <location>
        <begin position="304"/>
        <end position="337"/>
    </location>
</feature>
<dbReference type="EMBL" id="JAJSPL020000027">
    <property type="protein sequence ID" value="KAK7737873.1"/>
    <property type="molecule type" value="Genomic_DNA"/>
</dbReference>
<feature type="compositionally biased region" description="Acidic residues" evidence="1">
    <location>
        <begin position="391"/>
        <end position="400"/>
    </location>
</feature>